<dbReference type="PANTHER" id="PTHR30354">
    <property type="entry name" value="GNT FAMILY GLUCONATE TRANSPORTER"/>
    <property type="match status" value="1"/>
</dbReference>
<dbReference type="GO" id="GO:0015137">
    <property type="term" value="F:citrate transmembrane transporter activity"/>
    <property type="evidence" value="ECO:0007669"/>
    <property type="project" value="InterPro"/>
</dbReference>
<dbReference type="PANTHER" id="PTHR30354:SF26">
    <property type="entry name" value="TRANSPORTER, PUTATIVE-RELATED"/>
    <property type="match status" value="1"/>
</dbReference>
<dbReference type="NCBIfam" id="TIGR00784">
    <property type="entry name" value="citMHS"/>
    <property type="match status" value="1"/>
</dbReference>
<evidence type="ECO:0000256" key="2">
    <source>
        <dbReference type="ARBA" id="ARBA00022448"/>
    </source>
</evidence>
<evidence type="ECO:0000256" key="1">
    <source>
        <dbReference type="ARBA" id="ARBA00004141"/>
    </source>
</evidence>
<keyword evidence="3 6" id="KW-0812">Transmembrane</keyword>
<proteinExistence type="predicted"/>
<accession>A0A220U741</accession>
<organism evidence="8 9">
    <name type="scientific">Virgibacillus phasianinus</name>
    <dbReference type="NCBI Taxonomy" id="2017483"/>
    <lineage>
        <taxon>Bacteria</taxon>
        <taxon>Bacillati</taxon>
        <taxon>Bacillota</taxon>
        <taxon>Bacilli</taxon>
        <taxon>Bacillales</taxon>
        <taxon>Bacillaceae</taxon>
        <taxon>Virgibacillus</taxon>
    </lineage>
</organism>
<evidence type="ECO:0000313" key="9">
    <source>
        <dbReference type="Proteomes" id="UP000198312"/>
    </source>
</evidence>
<evidence type="ECO:0000259" key="7">
    <source>
        <dbReference type="Pfam" id="PF03600"/>
    </source>
</evidence>
<dbReference type="GO" id="GO:0015128">
    <property type="term" value="F:gluconate transmembrane transporter activity"/>
    <property type="evidence" value="ECO:0007669"/>
    <property type="project" value="InterPro"/>
</dbReference>
<name>A0A220U741_9BACI</name>
<evidence type="ECO:0000256" key="6">
    <source>
        <dbReference type="SAM" id="Phobius"/>
    </source>
</evidence>
<evidence type="ECO:0000256" key="5">
    <source>
        <dbReference type="ARBA" id="ARBA00023136"/>
    </source>
</evidence>
<feature type="transmembrane region" description="Helical" evidence="6">
    <location>
        <begin position="243"/>
        <end position="272"/>
    </location>
</feature>
<feature type="transmembrane region" description="Helical" evidence="6">
    <location>
        <begin position="354"/>
        <end position="371"/>
    </location>
</feature>
<feature type="domain" description="Citrate transporter-like" evidence="7">
    <location>
        <begin position="17"/>
        <end position="384"/>
    </location>
</feature>
<dbReference type="Pfam" id="PF03600">
    <property type="entry name" value="CitMHS"/>
    <property type="match status" value="1"/>
</dbReference>
<feature type="transmembrane region" description="Helical" evidence="6">
    <location>
        <begin position="383"/>
        <end position="405"/>
    </location>
</feature>
<sequence length="440" mass="46246">MLAFYGFLIIAILLYLVLTKKTSVHFALVIIPTVIALIAGFSIGELGDFMGTGMANIAMTGIMITFAILFFGIMFDAGLFDPLINGIVKYAGGDPVKIALGTAIIAMASHLDGSGSSTFLITISALLPVYKALKMSPLTLAVIAALSAGTMNMVPWGGPTLRAATALNIDVIELYSPLIPVQIVGLVCVLIAAYWLGKKERKRVGISETAATVNAEESDDFFGEEKDPSNEKLKRPKMLIPNLLLTIAVIVVLVMGIVPLALPFVIGVPLALMINYRKVTMQQERIEAHARGAIYTSSVIFSAGIFTGILAGTGMIEAMASVSATAIPSGWGQALPVILAYLSMPLSLIFDPDSFYFGVLPVLSATAEAFGIQPETMGRAAILGQMTVGFPISPLTGSTFLLIGLAGVDLGDLQKKAIPLGFGITAVMATVALLMGLLTN</sequence>
<keyword evidence="9" id="KW-1185">Reference proteome</keyword>
<keyword evidence="4 6" id="KW-1133">Transmembrane helix</keyword>
<dbReference type="RefSeq" id="WP_089063195.1">
    <property type="nucleotide sequence ID" value="NZ_CP022315.1"/>
</dbReference>
<dbReference type="InterPro" id="IPR004680">
    <property type="entry name" value="Cit_transptr-like_dom"/>
</dbReference>
<dbReference type="EMBL" id="CP022315">
    <property type="protein sequence ID" value="ASK63937.1"/>
    <property type="molecule type" value="Genomic_DNA"/>
</dbReference>
<dbReference type="OrthoDB" id="5329450at2"/>
<feature type="transmembrane region" description="Helical" evidence="6">
    <location>
        <begin position="417"/>
        <end position="438"/>
    </location>
</feature>
<dbReference type="GO" id="GO:0005886">
    <property type="term" value="C:plasma membrane"/>
    <property type="evidence" value="ECO:0007669"/>
    <property type="project" value="TreeGrafter"/>
</dbReference>
<dbReference type="AlphaFoldDB" id="A0A220U741"/>
<keyword evidence="5 6" id="KW-0472">Membrane</keyword>
<feature type="transmembrane region" description="Helical" evidence="6">
    <location>
        <begin position="29"/>
        <end position="47"/>
    </location>
</feature>
<keyword evidence="2" id="KW-0813">Transport</keyword>
<dbReference type="KEGG" id="vil:CFK37_18125"/>
<reference evidence="8 9" key="1">
    <citation type="submission" date="2017-07" db="EMBL/GenBank/DDBJ databases">
        <title>Virgibacillus sp. LM2416.</title>
        <authorList>
            <person name="Tak E.J."/>
            <person name="Bae J.-W."/>
        </authorList>
    </citation>
    <scope>NUCLEOTIDE SEQUENCE [LARGE SCALE GENOMIC DNA]</scope>
    <source>
        <strain evidence="8 9">LM2416</strain>
    </source>
</reference>
<dbReference type="InterPro" id="IPR003474">
    <property type="entry name" value="Glcn_transporter"/>
</dbReference>
<evidence type="ECO:0000256" key="3">
    <source>
        <dbReference type="ARBA" id="ARBA00022692"/>
    </source>
</evidence>
<evidence type="ECO:0000256" key="4">
    <source>
        <dbReference type="ARBA" id="ARBA00022989"/>
    </source>
</evidence>
<dbReference type="Proteomes" id="UP000198312">
    <property type="component" value="Chromosome"/>
</dbReference>
<feature type="transmembrane region" description="Helical" evidence="6">
    <location>
        <begin position="54"/>
        <end position="75"/>
    </location>
</feature>
<feature type="transmembrane region" description="Helical" evidence="6">
    <location>
        <begin position="292"/>
        <end position="311"/>
    </location>
</feature>
<feature type="transmembrane region" description="Helical" evidence="6">
    <location>
        <begin position="178"/>
        <end position="197"/>
    </location>
</feature>
<feature type="transmembrane region" description="Helical" evidence="6">
    <location>
        <begin position="138"/>
        <end position="158"/>
    </location>
</feature>
<gene>
    <name evidence="8" type="ORF">CFK37_18125</name>
</gene>
<evidence type="ECO:0000313" key="8">
    <source>
        <dbReference type="EMBL" id="ASK63937.1"/>
    </source>
</evidence>
<dbReference type="InterPro" id="IPR014738">
    <property type="entry name" value="Citrate_transporter"/>
</dbReference>
<comment type="subcellular location">
    <subcellularLocation>
        <location evidence="1">Membrane</location>
        <topology evidence="1">Multi-pass membrane protein</topology>
    </subcellularLocation>
</comment>
<protein>
    <submittedName>
        <fullName evidence="8">Citrate transporter</fullName>
    </submittedName>
</protein>
<feature type="transmembrane region" description="Helical" evidence="6">
    <location>
        <begin position="318"/>
        <end position="342"/>
    </location>
</feature>